<dbReference type="SUPFAM" id="SSF53098">
    <property type="entry name" value="Ribonuclease H-like"/>
    <property type="match status" value="1"/>
</dbReference>
<sequence length="519" mass="59033">MKLNLEKCEFAKHQVKLLGFVIDQLEHHDPEPEPEPPDYPEHDPEPEPEPPDQLEHHDPEPEPEPPDQPEDDPDLTTMDPRKMREQQLRDPTCNDLISWLEGHQALPQQRPPAIISSFEVEDGVLYHLREYSDRVVKQLYVPLHLQTQALHLAHCPPSATHPGALRTYQNLCNSWYFPNMLRQSREYVARCPVCQRRKGSAVRVPMQGHPPPEAPLVMVSADLMDLRSSSRGYRYVLSIIDHHTRFLQLVPLRDKTAERVLSAFMDNYITLFGPPDQLHTDNGLEFSSNEWRSLLETLHVKHSFSVAYHPQSNGVVERSNRAVKDALVALVQRAPSQWPIHLPAVRLALNTAIHRSVGDQPLYLLTGRMALFAKGLTNDQTPDEGLMVKRLSDARRLAVEVSLKTHETNKAYYDQRAKATPTFEQGSLVVRKVEGTRRPLGDRWLGPCRIVRQLGPVTFDVLDLQEPYPRVHANQLKPYLPPSELDFAEEADQLPRPVPVVASSSVVTLIDELTSESTV</sequence>
<dbReference type="PANTHER" id="PTHR37984">
    <property type="entry name" value="PROTEIN CBG26694"/>
    <property type="match status" value="1"/>
</dbReference>
<accession>A0A423U755</accession>
<dbReference type="OrthoDB" id="6381414at2759"/>
<dbReference type="FunFam" id="1.10.340.70:FF:000001">
    <property type="entry name" value="Retrovirus-related Pol polyprotein from transposon gypsy-like Protein"/>
    <property type="match status" value="1"/>
</dbReference>
<dbReference type="InterPro" id="IPR012337">
    <property type="entry name" value="RNaseH-like_sf"/>
</dbReference>
<comment type="caution">
    <text evidence="4">The sequence shown here is derived from an EMBL/GenBank/DDBJ whole genome shotgun (WGS) entry which is preliminary data.</text>
</comment>
<organism evidence="4 5">
    <name type="scientific">Penaeus vannamei</name>
    <name type="common">Whiteleg shrimp</name>
    <name type="synonym">Litopenaeus vannamei</name>
    <dbReference type="NCBI Taxonomy" id="6689"/>
    <lineage>
        <taxon>Eukaryota</taxon>
        <taxon>Metazoa</taxon>
        <taxon>Ecdysozoa</taxon>
        <taxon>Arthropoda</taxon>
        <taxon>Crustacea</taxon>
        <taxon>Multicrustacea</taxon>
        <taxon>Malacostraca</taxon>
        <taxon>Eumalacostraca</taxon>
        <taxon>Eucarida</taxon>
        <taxon>Decapoda</taxon>
        <taxon>Dendrobranchiata</taxon>
        <taxon>Penaeoidea</taxon>
        <taxon>Penaeidae</taxon>
        <taxon>Penaeus</taxon>
    </lineage>
</organism>
<dbReference type="EC" id="2.7.7.49" evidence="1"/>
<dbReference type="EMBL" id="QCYY01000531">
    <property type="protein sequence ID" value="ROT84524.1"/>
    <property type="molecule type" value="Genomic_DNA"/>
</dbReference>
<dbReference type="InterPro" id="IPR001584">
    <property type="entry name" value="Integrase_cat-core"/>
</dbReference>
<feature type="compositionally biased region" description="Acidic residues" evidence="2">
    <location>
        <begin position="61"/>
        <end position="74"/>
    </location>
</feature>
<evidence type="ECO:0000313" key="5">
    <source>
        <dbReference type="Proteomes" id="UP000283509"/>
    </source>
</evidence>
<dbReference type="InterPro" id="IPR041588">
    <property type="entry name" value="Integrase_H2C2"/>
</dbReference>
<dbReference type="Gene3D" id="1.10.340.70">
    <property type="match status" value="1"/>
</dbReference>
<keyword evidence="5" id="KW-1185">Reference proteome</keyword>
<feature type="region of interest" description="Disordered" evidence="2">
    <location>
        <begin position="23"/>
        <end position="78"/>
    </location>
</feature>
<dbReference type="Proteomes" id="UP000283509">
    <property type="component" value="Unassembled WGS sequence"/>
</dbReference>
<evidence type="ECO:0000256" key="2">
    <source>
        <dbReference type="SAM" id="MobiDB-lite"/>
    </source>
</evidence>
<dbReference type="AlphaFoldDB" id="A0A423U755"/>
<gene>
    <name evidence="4" type="ORF">C7M84_022284</name>
</gene>
<reference evidence="4 5" key="2">
    <citation type="submission" date="2019-01" db="EMBL/GenBank/DDBJ databases">
        <title>The decoding of complex shrimp genome reveals the adaptation for benthos swimmer, frequently molting mechanism and breeding impact on genome.</title>
        <authorList>
            <person name="Sun Y."/>
            <person name="Gao Y."/>
            <person name="Yu Y."/>
        </authorList>
    </citation>
    <scope>NUCLEOTIDE SEQUENCE [LARGE SCALE GENOMIC DNA]</scope>
    <source>
        <tissue evidence="4">Muscle</tissue>
    </source>
</reference>
<dbReference type="InterPro" id="IPR036397">
    <property type="entry name" value="RNaseH_sf"/>
</dbReference>
<dbReference type="InterPro" id="IPR050951">
    <property type="entry name" value="Retrovirus_Pol_polyprotein"/>
</dbReference>
<dbReference type="Pfam" id="PF17921">
    <property type="entry name" value="Integrase_H2C2"/>
    <property type="match status" value="1"/>
</dbReference>
<protein>
    <recommendedName>
        <fullName evidence="1">RNA-directed DNA polymerase</fullName>
        <ecNumber evidence="1">2.7.7.49</ecNumber>
    </recommendedName>
</protein>
<dbReference type="Gene3D" id="3.30.420.10">
    <property type="entry name" value="Ribonuclease H-like superfamily/Ribonuclease H"/>
    <property type="match status" value="1"/>
</dbReference>
<feature type="domain" description="Integrase catalytic" evidence="3">
    <location>
        <begin position="211"/>
        <end position="369"/>
    </location>
</feature>
<reference evidence="4 5" key="1">
    <citation type="submission" date="2018-04" db="EMBL/GenBank/DDBJ databases">
        <authorList>
            <person name="Zhang X."/>
            <person name="Yuan J."/>
            <person name="Li F."/>
            <person name="Xiang J."/>
        </authorList>
    </citation>
    <scope>NUCLEOTIDE SEQUENCE [LARGE SCALE GENOMIC DNA]</scope>
    <source>
        <tissue evidence="4">Muscle</tissue>
    </source>
</reference>
<dbReference type="GO" id="GO:0003676">
    <property type="term" value="F:nucleic acid binding"/>
    <property type="evidence" value="ECO:0007669"/>
    <property type="project" value="InterPro"/>
</dbReference>
<evidence type="ECO:0000313" key="4">
    <source>
        <dbReference type="EMBL" id="ROT84524.1"/>
    </source>
</evidence>
<dbReference type="PROSITE" id="PS50994">
    <property type="entry name" value="INTEGRASE"/>
    <property type="match status" value="1"/>
</dbReference>
<evidence type="ECO:0000259" key="3">
    <source>
        <dbReference type="PROSITE" id="PS50994"/>
    </source>
</evidence>
<proteinExistence type="predicted"/>
<dbReference type="GO" id="GO:0015074">
    <property type="term" value="P:DNA integration"/>
    <property type="evidence" value="ECO:0007669"/>
    <property type="project" value="InterPro"/>
</dbReference>
<dbReference type="GO" id="GO:0003964">
    <property type="term" value="F:RNA-directed DNA polymerase activity"/>
    <property type="evidence" value="ECO:0007669"/>
    <property type="project" value="UniProtKB-EC"/>
</dbReference>
<dbReference type="Pfam" id="PF00665">
    <property type="entry name" value="rve"/>
    <property type="match status" value="1"/>
</dbReference>
<name>A0A423U755_PENVA</name>
<evidence type="ECO:0000256" key="1">
    <source>
        <dbReference type="ARBA" id="ARBA00012493"/>
    </source>
</evidence>
<dbReference type="PANTHER" id="PTHR37984:SF5">
    <property type="entry name" value="PROTEIN NYNRIN-LIKE"/>
    <property type="match status" value="1"/>
</dbReference>